<proteinExistence type="predicted"/>
<dbReference type="Proteomes" id="UP001151760">
    <property type="component" value="Unassembled WGS sequence"/>
</dbReference>
<gene>
    <name evidence="1" type="ORF">Tco_0877087</name>
</gene>
<keyword evidence="2" id="KW-1185">Reference proteome</keyword>
<accession>A0ABQ5BU44</accession>
<dbReference type="EMBL" id="BQNB010013632">
    <property type="protein sequence ID" value="GJT18381.1"/>
    <property type="molecule type" value="Genomic_DNA"/>
</dbReference>
<evidence type="ECO:0000313" key="1">
    <source>
        <dbReference type="EMBL" id="GJT18381.1"/>
    </source>
</evidence>
<reference evidence="1" key="2">
    <citation type="submission" date="2022-01" db="EMBL/GenBank/DDBJ databases">
        <authorList>
            <person name="Yamashiro T."/>
            <person name="Shiraishi A."/>
            <person name="Satake H."/>
            <person name="Nakayama K."/>
        </authorList>
    </citation>
    <scope>NUCLEOTIDE SEQUENCE</scope>
</reference>
<comment type="caution">
    <text evidence="1">The sequence shown here is derived from an EMBL/GenBank/DDBJ whole genome shotgun (WGS) entry which is preliminary data.</text>
</comment>
<reference evidence="1" key="1">
    <citation type="journal article" date="2022" name="Int. J. Mol. Sci.">
        <title>Draft Genome of Tanacetum Coccineum: Genomic Comparison of Closely Related Tanacetum-Family Plants.</title>
        <authorList>
            <person name="Yamashiro T."/>
            <person name="Shiraishi A."/>
            <person name="Nakayama K."/>
            <person name="Satake H."/>
        </authorList>
    </citation>
    <scope>NUCLEOTIDE SEQUENCE</scope>
</reference>
<evidence type="ECO:0000313" key="2">
    <source>
        <dbReference type="Proteomes" id="UP001151760"/>
    </source>
</evidence>
<sequence>MVNMDLWSMKMDSLYRYPDHILWDIITNGNTNHNDPASPRSAQRLSLLQTLRRKQYAKIFMEAIKARFGGNGSIRRCKESMKYYVPSLLNKHYAHKIMNDEDLLANSIEDAMDEMPIR</sequence>
<name>A0ABQ5BU44_9ASTR</name>
<organism evidence="1 2">
    <name type="scientific">Tanacetum coccineum</name>
    <dbReference type="NCBI Taxonomy" id="301880"/>
    <lineage>
        <taxon>Eukaryota</taxon>
        <taxon>Viridiplantae</taxon>
        <taxon>Streptophyta</taxon>
        <taxon>Embryophyta</taxon>
        <taxon>Tracheophyta</taxon>
        <taxon>Spermatophyta</taxon>
        <taxon>Magnoliopsida</taxon>
        <taxon>eudicotyledons</taxon>
        <taxon>Gunneridae</taxon>
        <taxon>Pentapetalae</taxon>
        <taxon>asterids</taxon>
        <taxon>campanulids</taxon>
        <taxon>Asterales</taxon>
        <taxon>Asteraceae</taxon>
        <taxon>Asteroideae</taxon>
        <taxon>Anthemideae</taxon>
        <taxon>Anthemidinae</taxon>
        <taxon>Tanacetum</taxon>
    </lineage>
</organism>
<protein>
    <submittedName>
        <fullName evidence="1">Uncharacterized protein</fullName>
    </submittedName>
</protein>